<sequence length="201" mass="22844">MTLTVRNLLGKQKRSSSPGPPTQIHTRSSHELYKPAPLPKLEHPGNTILPCGCSRSHALVSKLDTVKEDSYPGKISSFTSTSGSPRRGGDDFQFNYYLPHISDSITDFYTEQYFMVFDVNGDEEVEKGTAEQLELPFIHEDDFQYYPSTTDFGSQFSDSTDESPETRVSLTRARLTKKGAREEFRLERMMEKLVKKLSMRS</sequence>
<protein>
    <submittedName>
        <fullName evidence="2">Uncharacterized protein</fullName>
    </submittedName>
</protein>
<evidence type="ECO:0000313" key="3">
    <source>
        <dbReference type="Proteomes" id="UP000800200"/>
    </source>
</evidence>
<evidence type="ECO:0000313" key="2">
    <source>
        <dbReference type="EMBL" id="KAF2190588.1"/>
    </source>
</evidence>
<organism evidence="2 3">
    <name type="scientific">Zopfia rhizophila CBS 207.26</name>
    <dbReference type="NCBI Taxonomy" id="1314779"/>
    <lineage>
        <taxon>Eukaryota</taxon>
        <taxon>Fungi</taxon>
        <taxon>Dikarya</taxon>
        <taxon>Ascomycota</taxon>
        <taxon>Pezizomycotina</taxon>
        <taxon>Dothideomycetes</taxon>
        <taxon>Dothideomycetes incertae sedis</taxon>
        <taxon>Zopfiaceae</taxon>
        <taxon>Zopfia</taxon>
    </lineage>
</organism>
<gene>
    <name evidence="2" type="ORF">K469DRAFT_721489</name>
</gene>
<dbReference type="Proteomes" id="UP000800200">
    <property type="component" value="Unassembled WGS sequence"/>
</dbReference>
<name>A0A6A6EIR0_9PEZI</name>
<feature type="region of interest" description="Disordered" evidence="1">
    <location>
        <begin position="1"/>
        <end position="29"/>
    </location>
</feature>
<reference evidence="2" key="1">
    <citation type="journal article" date="2020" name="Stud. Mycol.">
        <title>101 Dothideomycetes genomes: a test case for predicting lifestyles and emergence of pathogens.</title>
        <authorList>
            <person name="Haridas S."/>
            <person name="Albert R."/>
            <person name="Binder M."/>
            <person name="Bloem J."/>
            <person name="Labutti K."/>
            <person name="Salamov A."/>
            <person name="Andreopoulos B."/>
            <person name="Baker S."/>
            <person name="Barry K."/>
            <person name="Bills G."/>
            <person name="Bluhm B."/>
            <person name="Cannon C."/>
            <person name="Castanera R."/>
            <person name="Culley D."/>
            <person name="Daum C."/>
            <person name="Ezra D."/>
            <person name="Gonzalez J."/>
            <person name="Henrissat B."/>
            <person name="Kuo A."/>
            <person name="Liang C."/>
            <person name="Lipzen A."/>
            <person name="Lutzoni F."/>
            <person name="Magnuson J."/>
            <person name="Mondo S."/>
            <person name="Nolan M."/>
            <person name="Ohm R."/>
            <person name="Pangilinan J."/>
            <person name="Park H.-J."/>
            <person name="Ramirez L."/>
            <person name="Alfaro M."/>
            <person name="Sun H."/>
            <person name="Tritt A."/>
            <person name="Yoshinaga Y."/>
            <person name="Zwiers L.-H."/>
            <person name="Turgeon B."/>
            <person name="Goodwin S."/>
            <person name="Spatafora J."/>
            <person name="Crous P."/>
            <person name="Grigoriev I."/>
        </authorList>
    </citation>
    <scope>NUCLEOTIDE SEQUENCE</scope>
    <source>
        <strain evidence="2">CBS 207.26</strain>
    </source>
</reference>
<proteinExistence type="predicted"/>
<accession>A0A6A6EIR0</accession>
<evidence type="ECO:0000256" key="1">
    <source>
        <dbReference type="SAM" id="MobiDB-lite"/>
    </source>
</evidence>
<keyword evidence="3" id="KW-1185">Reference proteome</keyword>
<dbReference type="OrthoDB" id="3801591at2759"/>
<dbReference type="EMBL" id="ML994618">
    <property type="protein sequence ID" value="KAF2190588.1"/>
    <property type="molecule type" value="Genomic_DNA"/>
</dbReference>
<dbReference type="AlphaFoldDB" id="A0A6A6EIR0"/>